<comment type="caution">
    <text evidence="2">The sequence shown here is derived from an EMBL/GenBank/DDBJ whole genome shotgun (WGS) entry which is preliminary data.</text>
</comment>
<evidence type="ECO:0000313" key="3">
    <source>
        <dbReference type="Proteomes" id="UP001054252"/>
    </source>
</evidence>
<reference evidence="2 3" key="1">
    <citation type="journal article" date="2021" name="Commun. Biol.">
        <title>The genome of Shorea leprosula (Dipterocarpaceae) highlights the ecological relevance of drought in aseasonal tropical rainforests.</title>
        <authorList>
            <person name="Ng K.K.S."/>
            <person name="Kobayashi M.J."/>
            <person name="Fawcett J.A."/>
            <person name="Hatakeyama M."/>
            <person name="Paape T."/>
            <person name="Ng C.H."/>
            <person name="Ang C.C."/>
            <person name="Tnah L.H."/>
            <person name="Lee C.T."/>
            <person name="Nishiyama T."/>
            <person name="Sese J."/>
            <person name="O'Brien M.J."/>
            <person name="Copetti D."/>
            <person name="Mohd Noor M.I."/>
            <person name="Ong R.C."/>
            <person name="Putra M."/>
            <person name="Sireger I.Z."/>
            <person name="Indrioko S."/>
            <person name="Kosugi Y."/>
            <person name="Izuno A."/>
            <person name="Isagi Y."/>
            <person name="Lee S.L."/>
            <person name="Shimizu K.K."/>
        </authorList>
    </citation>
    <scope>NUCLEOTIDE SEQUENCE [LARGE SCALE GENOMIC DNA]</scope>
    <source>
        <strain evidence="2">214</strain>
    </source>
</reference>
<evidence type="ECO:0000256" key="1">
    <source>
        <dbReference type="SAM" id="MobiDB-lite"/>
    </source>
</evidence>
<keyword evidence="3" id="KW-1185">Reference proteome</keyword>
<feature type="region of interest" description="Disordered" evidence="1">
    <location>
        <begin position="43"/>
        <end position="69"/>
    </location>
</feature>
<dbReference type="Proteomes" id="UP001054252">
    <property type="component" value="Unassembled WGS sequence"/>
</dbReference>
<evidence type="ECO:0000313" key="2">
    <source>
        <dbReference type="EMBL" id="GKU92579.1"/>
    </source>
</evidence>
<sequence length="96" mass="10577">MKKAKSQAVACSPLDPNKNGLHRHHTQVENDVVFDPSAAMAIDDDVRPDEPRAPAAANLSRKKATAAPPQPAKKLVIKLLKGVLLCWISFWIRLRC</sequence>
<protein>
    <submittedName>
        <fullName evidence="2">Uncharacterized protein</fullName>
    </submittedName>
</protein>
<organism evidence="2 3">
    <name type="scientific">Rubroshorea leprosula</name>
    <dbReference type="NCBI Taxonomy" id="152421"/>
    <lineage>
        <taxon>Eukaryota</taxon>
        <taxon>Viridiplantae</taxon>
        <taxon>Streptophyta</taxon>
        <taxon>Embryophyta</taxon>
        <taxon>Tracheophyta</taxon>
        <taxon>Spermatophyta</taxon>
        <taxon>Magnoliopsida</taxon>
        <taxon>eudicotyledons</taxon>
        <taxon>Gunneridae</taxon>
        <taxon>Pentapetalae</taxon>
        <taxon>rosids</taxon>
        <taxon>malvids</taxon>
        <taxon>Malvales</taxon>
        <taxon>Dipterocarpaceae</taxon>
        <taxon>Rubroshorea</taxon>
    </lineage>
</organism>
<proteinExistence type="predicted"/>
<feature type="region of interest" description="Disordered" evidence="1">
    <location>
        <begin position="1"/>
        <end position="23"/>
    </location>
</feature>
<dbReference type="AlphaFoldDB" id="A0AAV5I4G6"/>
<dbReference type="EMBL" id="BPVZ01000006">
    <property type="protein sequence ID" value="GKU92579.1"/>
    <property type="molecule type" value="Genomic_DNA"/>
</dbReference>
<name>A0AAV5I4G6_9ROSI</name>
<gene>
    <name evidence="2" type="ORF">SLEP1_g6287</name>
</gene>
<accession>A0AAV5I4G6</accession>